<feature type="domain" description="Bacterial Ig-like" evidence="5">
    <location>
        <begin position="986"/>
        <end position="1038"/>
    </location>
</feature>
<evidence type="ECO:0000313" key="6">
    <source>
        <dbReference type="EMBL" id="OPJ58530.1"/>
    </source>
</evidence>
<evidence type="ECO:0000313" key="7">
    <source>
        <dbReference type="Proteomes" id="UP000191056"/>
    </source>
</evidence>
<feature type="domain" description="Bacterial Ig-like" evidence="5">
    <location>
        <begin position="729"/>
        <end position="774"/>
    </location>
</feature>
<dbReference type="GO" id="GO:0008745">
    <property type="term" value="F:N-acetylmuramoyl-L-alanine amidase activity"/>
    <property type="evidence" value="ECO:0007669"/>
    <property type="project" value="UniProtKB-EC"/>
</dbReference>
<feature type="domain" description="Bacterial Ig-like" evidence="5">
    <location>
        <begin position="633"/>
        <end position="686"/>
    </location>
</feature>
<dbReference type="SUPFAM" id="SSF101898">
    <property type="entry name" value="NHL repeat"/>
    <property type="match status" value="1"/>
</dbReference>
<feature type="domain" description="Bacterial Ig-like" evidence="5">
    <location>
        <begin position="256"/>
        <end position="311"/>
    </location>
</feature>
<dbReference type="InterPro" id="IPR011042">
    <property type="entry name" value="6-blade_b-propeller_TolB-like"/>
</dbReference>
<accession>A0A1V4IFA0</accession>
<sequence length="1586" mass="168255">MKNEKLKKIIATALTSTIISTIVPVAASAEWLKNSENNWAWMENGNGITGWKQVEGAWYYFDNDGNMKTGWIQTSDSKWYYMNPEGAMKTGWLQLADGKWYNLAPTGEMKTGWIQESDGKWYNLAPTGEMKTGWIQESGGNWYFANSSGVMQTGVIQVEGKAYVLGESGAMLIGKNVLFEEKGYTTDSSGVIIEGNSSNDHREFTKDGVLITSNANSGTEKTPTAVGNSNTSSQTSSSSNSSSSKQSIKKIESINDMEVEKGTELDEVKLPGNVDITLSNNKTITVAVIWDKGNPIYDKSTAGTYRFYGTITLPTGVINSGNLKASINVNVKESDNQNEEEITLSSVEQLDDIDVEKGTELDEAELPNSVQITLSNNTTTSAAVIWNEGNPTYDENTTGTYIFIGKIKLPEGVTNPNNLKVSIKVNVKESGNEEEITLSSVEQLNDIDVEKGIELDEVDLPNNVDIILSNSITTSAAVTWNEGNPTYDENRAGTYIFIGKIKLPEGVTNPNNLKASVKVNVKENEEQKIVTNVETINDISVANGTELNAAGLPNSVNVTLNDGTITSASISWDLASANYDKNAAGTYTFNGTIILPTGVTNPNGLNANVTIKVEAPVVEDKTVTNVETINDITVANGTELNAAGLPNSVNVTLNDGTITSASVLWDLSSANYDKNTAGTYTFNGTLILPTGVTNPNNLTTTVKVNVENKTISDVQVLDDISVANGTELNAVALPNTVNITLSDNTIVTADVTWDLAGANYDKNTAGTYTLTGTITLPNGVTNPGNIKASVNVKVEEKTLNSVEALNDISVANGTELNAVALPNTVNITLSDTTIVTADVTWDLAGANYDKNTAGTYALTGTITLPNGVTNPGNIKASVNVKVEEKTLNSVEALSDISVANGTELNAVALPNTVNITLSDNTIVTADVTWDLAGANYDKNTAGTYALTGTLILPNGVTNPGNLTASVKIKVENKTLNSVEALSDISVANGTELNAVALPNTVNITLSDTTIVTADVTWDLAGANYDKNTAGTYTLTGTLTLPNGVTNPGNIKASVNVKVEEKTLNSVEALSDISVANGTELNAVALPNTVNITLSDTTIVAADVTWDLAGANYDKNTAGTYALTGTITLPNGVTNPGNLTASVKIKVENKTLNSVEALSDISVANGTELNAVALPNTVNITLSDTTIVAADVTWDLAGANYDKNTVGTYALTGTITLPNGVTNPGNLTASVNVKVEGKTVNSIEQLSDIGVANGTQLNAIAFPSNVNVTLSDGTTISVTVTWDKQSSNYNGYANGTYTFTGTLNLPTDVSNSNNLSVYLKVIVQQAIIQSPFATTVDSLGNVYVGGLNGGSIIKYNSNGIYQSTINSGLSSVWGLMTTSSGDMYISGGGDGRILKYKSNGVISEVPITYDYFSPTQIASDSLGNFYVANEYNAEVIKFDSNWQYVSRLSTNNNGWGTYAVAIDKDNNIYTASDNGIIKMSSDGMNQTTFYSNSLNSGYYYGESYGMAFNSKGNLYVSNNNGYNGYGGEVIVINPSGELIQTITGTQNFSGLITGLAIDSEDNLYVADYSNSNVMKFDRNGNYIRTLK</sequence>
<evidence type="ECO:0000256" key="2">
    <source>
        <dbReference type="PROSITE-ProRule" id="PRU00504"/>
    </source>
</evidence>
<reference evidence="6 7" key="1">
    <citation type="submission" date="2017-03" db="EMBL/GenBank/DDBJ databases">
        <title>Genome sequence of Clostridium chromiireducens DSM 23318.</title>
        <authorList>
            <person name="Poehlein A."/>
            <person name="Daniel R."/>
        </authorList>
    </citation>
    <scope>NUCLEOTIDE SEQUENCE [LARGE SCALE GENOMIC DNA]</scope>
    <source>
        <strain evidence="6 7">DSM 23318</strain>
    </source>
</reference>
<feature type="domain" description="Bacterial Ig-like" evidence="5">
    <location>
        <begin position="448"/>
        <end position="502"/>
    </location>
</feature>
<proteinExistence type="predicted"/>
<dbReference type="Gene3D" id="2.120.10.30">
    <property type="entry name" value="TolB, C-terminal domain"/>
    <property type="match status" value="1"/>
</dbReference>
<dbReference type="OrthoDB" id="1089471at2"/>
<dbReference type="EMBL" id="MZGT01000067">
    <property type="protein sequence ID" value="OPJ58530.1"/>
    <property type="molecule type" value="Genomic_DNA"/>
</dbReference>
<keyword evidence="1" id="KW-0677">Repeat</keyword>
<feature type="repeat" description="Cell wall-binding" evidence="3">
    <location>
        <begin position="110"/>
        <end position="130"/>
    </location>
</feature>
<dbReference type="Gene3D" id="2.10.270.20">
    <property type="match status" value="2"/>
</dbReference>
<feature type="domain" description="Bacterial Ig-like" evidence="5">
    <location>
        <begin position="353"/>
        <end position="408"/>
    </location>
</feature>
<dbReference type="InterPro" id="IPR018337">
    <property type="entry name" value="Cell_wall/Cho-bd_repeat"/>
</dbReference>
<dbReference type="Pfam" id="PF01473">
    <property type="entry name" value="Choline_bind_1"/>
    <property type="match status" value="2"/>
</dbReference>
<gene>
    <name evidence="6" type="primary">lytA_20</name>
    <name evidence="6" type="ORF">CLCHR_38900</name>
</gene>
<protein>
    <submittedName>
        <fullName evidence="6">Autolysin</fullName>
        <ecNumber evidence="6">3.5.1.28</ecNumber>
    </submittedName>
</protein>
<dbReference type="Gene3D" id="2.40.10.500">
    <property type="match status" value="1"/>
</dbReference>
<dbReference type="SUPFAM" id="SSF69360">
    <property type="entry name" value="Cell wall binding repeat"/>
    <property type="match status" value="1"/>
</dbReference>
<dbReference type="InterPro" id="IPR001258">
    <property type="entry name" value="NHL_repeat"/>
</dbReference>
<feature type="repeat" description="Cell wall-binding" evidence="3">
    <location>
        <begin position="131"/>
        <end position="151"/>
    </location>
</feature>
<dbReference type="GO" id="GO:0008270">
    <property type="term" value="F:zinc ion binding"/>
    <property type="evidence" value="ECO:0007669"/>
    <property type="project" value="UniProtKB-KW"/>
</dbReference>
<evidence type="ECO:0000256" key="1">
    <source>
        <dbReference type="ARBA" id="ARBA00022737"/>
    </source>
</evidence>
<keyword evidence="6" id="KW-0378">Hydrolase</keyword>
<dbReference type="Proteomes" id="UP000191056">
    <property type="component" value="Unassembled WGS sequence"/>
</dbReference>
<feature type="region of interest" description="Disordered" evidence="4">
    <location>
        <begin position="213"/>
        <end position="255"/>
    </location>
</feature>
<feature type="domain" description="Bacterial Ig-like" evidence="5">
    <location>
        <begin position="898"/>
        <end position="950"/>
    </location>
</feature>
<dbReference type="CDD" id="cd05819">
    <property type="entry name" value="NHL"/>
    <property type="match status" value="1"/>
</dbReference>
<dbReference type="EC" id="3.5.1.28" evidence="6"/>
<dbReference type="Pfam" id="PF19127">
    <property type="entry name" value="Choline_bind_3"/>
    <property type="match status" value="1"/>
</dbReference>
<keyword evidence="7" id="KW-1185">Reference proteome</keyword>
<dbReference type="PANTHER" id="PTHR24104:SF25">
    <property type="entry name" value="PROTEIN LIN-41"/>
    <property type="match status" value="1"/>
</dbReference>
<name>A0A1V4IFA0_9CLOT</name>
<evidence type="ECO:0000256" key="4">
    <source>
        <dbReference type="SAM" id="MobiDB-lite"/>
    </source>
</evidence>
<feature type="compositionally biased region" description="Low complexity" evidence="4">
    <location>
        <begin position="228"/>
        <end position="246"/>
    </location>
</feature>
<dbReference type="PROSITE" id="PS51125">
    <property type="entry name" value="NHL"/>
    <property type="match status" value="1"/>
</dbReference>
<feature type="domain" description="Bacterial Ig-like" evidence="5">
    <location>
        <begin position="1258"/>
        <end position="1302"/>
    </location>
</feature>
<feature type="repeat" description="Cell wall-binding" evidence="3">
    <location>
        <begin position="89"/>
        <end position="109"/>
    </location>
</feature>
<evidence type="ECO:0000256" key="3">
    <source>
        <dbReference type="PROSITE-ProRule" id="PRU00591"/>
    </source>
</evidence>
<feature type="domain" description="Bacterial Ig-like" evidence="5">
    <location>
        <begin position="1162"/>
        <end position="1214"/>
    </location>
</feature>
<dbReference type="Gene3D" id="2.10.270.10">
    <property type="entry name" value="Cholin Binding"/>
    <property type="match status" value="1"/>
</dbReference>
<dbReference type="PANTHER" id="PTHR24104">
    <property type="entry name" value="E3 UBIQUITIN-PROTEIN LIGASE NHLRC1-RELATED"/>
    <property type="match status" value="1"/>
</dbReference>
<dbReference type="InterPro" id="IPR011081">
    <property type="entry name" value="Big_4"/>
</dbReference>
<evidence type="ECO:0000259" key="5">
    <source>
        <dbReference type="Pfam" id="PF07532"/>
    </source>
</evidence>
<feature type="repeat" description="NHL" evidence="2">
    <location>
        <begin position="1552"/>
        <end position="1578"/>
    </location>
</feature>
<feature type="domain" description="Bacterial Ig-like" evidence="5">
    <location>
        <begin position="545"/>
        <end position="593"/>
    </location>
</feature>
<feature type="domain" description="Bacterial Ig-like" evidence="5">
    <location>
        <begin position="811"/>
        <end position="862"/>
    </location>
</feature>
<organism evidence="6 7">
    <name type="scientific">Clostridium chromiireducens</name>
    <dbReference type="NCBI Taxonomy" id="225345"/>
    <lineage>
        <taxon>Bacteria</taxon>
        <taxon>Bacillati</taxon>
        <taxon>Bacillota</taxon>
        <taxon>Clostridia</taxon>
        <taxon>Eubacteriales</taxon>
        <taxon>Clostridiaceae</taxon>
        <taxon>Clostridium</taxon>
    </lineage>
</organism>
<feature type="repeat" description="Cell wall-binding" evidence="3">
    <location>
        <begin position="48"/>
        <end position="67"/>
    </location>
</feature>
<comment type="caution">
    <text evidence="6">The sequence shown here is derived from an EMBL/GenBank/DDBJ whole genome shotgun (WGS) entry which is preliminary data.</text>
</comment>
<dbReference type="RefSeq" id="WP_079441543.1">
    <property type="nucleotide sequence ID" value="NZ_MZGT01000067.1"/>
</dbReference>
<feature type="domain" description="Bacterial Ig-like" evidence="5">
    <location>
        <begin position="1074"/>
        <end position="1126"/>
    </location>
</feature>
<dbReference type="Pfam" id="PF07532">
    <property type="entry name" value="Big_4"/>
    <property type="match status" value="12"/>
</dbReference>
<feature type="compositionally biased region" description="Polar residues" evidence="4">
    <location>
        <begin position="213"/>
        <end position="227"/>
    </location>
</feature>
<feature type="repeat" description="Cell wall-binding" evidence="3">
    <location>
        <begin position="68"/>
        <end position="88"/>
    </location>
</feature>
<dbReference type="InterPro" id="IPR050952">
    <property type="entry name" value="TRIM-NHL_E3_ligases"/>
</dbReference>
<dbReference type="PROSITE" id="PS51170">
    <property type="entry name" value="CW"/>
    <property type="match status" value="5"/>
</dbReference>